<reference evidence="2" key="2">
    <citation type="submission" date="2020-09" db="EMBL/GenBank/DDBJ databases">
        <authorList>
            <person name="Sun Q."/>
            <person name="Sedlacek I."/>
        </authorList>
    </citation>
    <scope>NUCLEOTIDE SEQUENCE</scope>
    <source>
        <strain evidence="2">CCM 7905</strain>
    </source>
</reference>
<sequence>MTDSSKGKLVRDLALYTGARLGLIAVVAAVIFFGAMLFGVQIPLLVAMVFALVVAFPLSIVLFKSLRIRVNEDIAAVDEQRRVARADLNSRLRGE</sequence>
<keyword evidence="1" id="KW-0812">Transmembrane</keyword>
<protein>
    <recommendedName>
        <fullName evidence="4">DUF4229 domain-containing protein</fullName>
    </recommendedName>
</protein>
<evidence type="ECO:0000313" key="3">
    <source>
        <dbReference type="Proteomes" id="UP000654257"/>
    </source>
</evidence>
<reference evidence="2" key="1">
    <citation type="journal article" date="2014" name="Int. J. Syst. Evol. Microbiol.">
        <title>Complete genome sequence of Corynebacterium casei LMG S-19264T (=DSM 44701T), isolated from a smear-ripened cheese.</title>
        <authorList>
            <consortium name="US DOE Joint Genome Institute (JGI-PGF)"/>
            <person name="Walter F."/>
            <person name="Albersmeier A."/>
            <person name="Kalinowski J."/>
            <person name="Ruckert C."/>
        </authorList>
    </citation>
    <scope>NUCLEOTIDE SEQUENCE</scope>
    <source>
        <strain evidence="2">CCM 7905</strain>
    </source>
</reference>
<keyword evidence="1" id="KW-0472">Membrane</keyword>
<dbReference type="Pfam" id="PF14012">
    <property type="entry name" value="DUF4229"/>
    <property type="match status" value="1"/>
</dbReference>
<evidence type="ECO:0000256" key="1">
    <source>
        <dbReference type="SAM" id="Phobius"/>
    </source>
</evidence>
<feature type="transmembrane region" description="Helical" evidence="1">
    <location>
        <begin position="21"/>
        <end position="38"/>
    </location>
</feature>
<organism evidence="2 3">
    <name type="scientific">Rhodococcoides trifolii</name>
    <dbReference type="NCBI Taxonomy" id="908250"/>
    <lineage>
        <taxon>Bacteria</taxon>
        <taxon>Bacillati</taxon>
        <taxon>Actinomycetota</taxon>
        <taxon>Actinomycetes</taxon>
        <taxon>Mycobacteriales</taxon>
        <taxon>Nocardiaceae</taxon>
        <taxon>Rhodococcoides</taxon>
    </lineage>
</organism>
<evidence type="ECO:0008006" key="4">
    <source>
        <dbReference type="Google" id="ProtNLM"/>
    </source>
</evidence>
<gene>
    <name evidence="2" type="ORF">GCM10007304_07370</name>
</gene>
<feature type="transmembrane region" description="Helical" evidence="1">
    <location>
        <begin position="44"/>
        <end position="63"/>
    </location>
</feature>
<dbReference type="InterPro" id="IPR025323">
    <property type="entry name" value="DUF4229"/>
</dbReference>
<dbReference type="RefSeq" id="WP_188543313.1">
    <property type="nucleotide sequence ID" value="NZ_BMCU01000001.1"/>
</dbReference>
<comment type="caution">
    <text evidence="2">The sequence shown here is derived from an EMBL/GenBank/DDBJ whole genome shotgun (WGS) entry which is preliminary data.</text>
</comment>
<keyword evidence="3" id="KW-1185">Reference proteome</keyword>
<accession>A0A917CRA2</accession>
<dbReference type="EMBL" id="BMCU01000001">
    <property type="protein sequence ID" value="GGF95977.1"/>
    <property type="molecule type" value="Genomic_DNA"/>
</dbReference>
<evidence type="ECO:0000313" key="2">
    <source>
        <dbReference type="EMBL" id="GGF95977.1"/>
    </source>
</evidence>
<keyword evidence="1" id="KW-1133">Transmembrane helix</keyword>
<dbReference type="Proteomes" id="UP000654257">
    <property type="component" value="Unassembled WGS sequence"/>
</dbReference>
<dbReference type="AlphaFoldDB" id="A0A917CRA2"/>
<proteinExistence type="predicted"/>
<name>A0A917CRA2_9NOCA</name>